<dbReference type="EMBL" id="QUTA01004764">
    <property type="protein sequence ID" value="RHY18466.1"/>
    <property type="molecule type" value="Genomic_DNA"/>
</dbReference>
<gene>
    <name evidence="3" type="ORF">DYB25_005780</name>
    <name evidence="7" type="ORF">DYB26_002819</name>
    <name evidence="9" type="ORF">DYB28_004660</name>
    <name evidence="5" type="ORF">DYB30_005373</name>
    <name evidence="8" type="ORF">DYB31_004743</name>
    <name evidence="6" type="ORF">DYB34_004965</name>
    <name evidence="2" type="ORF">DYB36_000605</name>
    <name evidence="4" type="ORF">DYB38_006333</name>
</gene>
<evidence type="ECO:0000313" key="3">
    <source>
        <dbReference type="EMBL" id="RHY18466.1"/>
    </source>
</evidence>
<dbReference type="VEuPathDB" id="FungiDB:H257_11562"/>
<evidence type="ECO:0000313" key="16">
    <source>
        <dbReference type="Proteomes" id="UP000283543"/>
    </source>
</evidence>
<evidence type="ECO:0000313" key="2">
    <source>
        <dbReference type="EMBL" id="RHY05220.1"/>
    </source>
</evidence>
<accession>A0A397ABR5</accession>
<dbReference type="EMBL" id="QUTI01020355">
    <property type="protein sequence ID" value="RLO09203.1"/>
    <property type="molecule type" value="Genomic_DNA"/>
</dbReference>
<evidence type="ECO:0000313" key="7">
    <source>
        <dbReference type="EMBL" id="RHY81051.1"/>
    </source>
</evidence>
<feature type="compositionally biased region" description="Pro residues" evidence="1">
    <location>
        <begin position="15"/>
        <end position="27"/>
    </location>
</feature>
<dbReference type="EMBL" id="QUTE01009230">
    <property type="protein sequence ID" value="RHZ19996.1"/>
    <property type="molecule type" value="Genomic_DNA"/>
</dbReference>
<feature type="region of interest" description="Disordered" evidence="1">
    <location>
        <begin position="316"/>
        <end position="355"/>
    </location>
</feature>
<evidence type="ECO:0000313" key="9">
    <source>
        <dbReference type="EMBL" id="RLO09203.1"/>
    </source>
</evidence>
<dbReference type="Proteomes" id="UP000266196">
    <property type="component" value="Unassembled WGS sequence"/>
</dbReference>
<evidence type="ECO:0000313" key="5">
    <source>
        <dbReference type="EMBL" id="RHY56886.1"/>
    </source>
</evidence>
<dbReference type="AlphaFoldDB" id="A0A397ABR5"/>
<sequence length="355" mass="38345">MHKPPFTRSMENEASPPPVVHQPPPLSSPARRHTSPVKANSSKRFRLTKRASDYLVRAAAQPSAAPSSVIQAKLIRGDYHTDVERMVGCCAKAVVALEKNRLLASKSARRSEMRHADVTCSAWSPEDRHQALHQTFVAHLLDGIKLQLLHVRVRSKKPTVVFGNDTLTTLKWGATPARKPSATEFARGGTHTLHFMDVVSIAPWSNTLPPSFALKYKHLLSTKAGGEVQQESATSPPDAGGGGLHTVLIVYIHATKRAKEKQLLIQVQGMEEQTQLVDSFSKLVAIAKKKRGAFPLCGLGPLGVVVPEHVKCSPLTATTGDDGSNEHAIATGEGHSLERIDQDMGASDDVVATST</sequence>
<dbReference type="EMBL" id="QUSZ01006599">
    <property type="protein sequence ID" value="RHY05220.1"/>
    <property type="molecule type" value="Genomic_DNA"/>
</dbReference>
<evidence type="ECO:0000313" key="10">
    <source>
        <dbReference type="Proteomes" id="UP000265427"/>
    </source>
</evidence>
<dbReference type="EMBL" id="QUTC01006551">
    <property type="protein sequence ID" value="RHY51549.1"/>
    <property type="molecule type" value="Genomic_DNA"/>
</dbReference>
<evidence type="ECO:0000313" key="4">
    <source>
        <dbReference type="EMBL" id="RHY51549.1"/>
    </source>
</evidence>
<dbReference type="Proteomes" id="UP000265427">
    <property type="component" value="Unassembled WGS sequence"/>
</dbReference>
<dbReference type="Proteomes" id="UP000265716">
    <property type="component" value="Unassembled WGS sequence"/>
</dbReference>
<feature type="region of interest" description="Disordered" evidence="1">
    <location>
        <begin position="1"/>
        <end position="44"/>
    </location>
</feature>
<evidence type="ECO:0000313" key="12">
    <source>
        <dbReference type="Proteomes" id="UP000266196"/>
    </source>
</evidence>
<evidence type="ECO:0000313" key="14">
    <source>
        <dbReference type="Proteomes" id="UP000266643"/>
    </source>
</evidence>
<organism evidence="2 10">
    <name type="scientific">Aphanomyces astaci</name>
    <name type="common">Crayfish plague agent</name>
    <dbReference type="NCBI Taxonomy" id="112090"/>
    <lineage>
        <taxon>Eukaryota</taxon>
        <taxon>Sar</taxon>
        <taxon>Stramenopiles</taxon>
        <taxon>Oomycota</taxon>
        <taxon>Saprolegniomycetes</taxon>
        <taxon>Saprolegniales</taxon>
        <taxon>Verrucalvaceae</taxon>
        <taxon>Aphanomyces</taxon>
    </lineage>
</organism>
<evidence type="ECO:0000313" key="17">
    <source>
        <dbReference type="Proteomes" id="UP000286510"/>
    </source>
</evidence>
<evidence type="ECO:0000313" key="15">
    <source>
        <dbReference type="Proteomes" id="UP000275652"/>
    </source>
</evidence>
<reference evidence="10 11" key="2">
    <citation type="submission" date="2018-08" db="EMBL/GenBank/DDBJ databases">
        <title>Aphanomyces genome sequencing and annotation.</title>
        <authorList>
            <person name="Minardi D."/>
            <person name="Oidtmann B."/>
            <person name="Van Der Giezen M."/>
            <person name="Studholme D.J."/>
        </authorList>
    </citation>
    <scope>NUCLEOTIDE SEQUENCE [LARGE SCALE GENOMIC DNA]</scope>
    <source>
        <strain evidence="8 12">197901</strain>
        <strain evidence="5 14">D2</strain>
        <strain evidence="7 17">FDL457</strain>
        <strain evidence="2 10">Kv</strain>
        <strain evidence="4 11">SA</strain>
        <strain evidence="6 16">Si</strain>
        <strain evidence="3 13">Yx</strain>
    </source>
</reference>
<evidence type="ECO:0000313" key="13">
    <source>
        <dbReference type="Proteomes" id="UP000266239"/>
    </source>
</evidence>
<comment type="caution">
    <text evidence="2">The sequence shown here is derived from an EMBL/GenBank/DDBJ whole genome shotgun (WGS) entry which is preliminary data.</text>
</comment>
<reference evidence="9 15" key="1">
    <citation type="journal article" date="2018" name="J. Invertebr. Pathol.">
        <title>New genotyping method for the causative agent of crayfish plague (Aphanomyces astaci) based on whole genome data.</title>
        <authorList>
            <person name="Minardi D."/>
            <person name="Studholme D.J."/>
            <person name="van der Giezen M."/>
            <person name="Pretto T."/>
            <person name="Oidtmann B."/>
        </authorList>
    </citation>
    <scope>NUCLEOTIDE SEQUENCE [LARGE SCALE GENOMIC DNA]</scope>
    <source>
        <strain evidence="9 15">KB13</strain>
    </source>
</reference>
<name>A0A397ABR5_APHAT</name>
<evidence type="ECO:0000313" key="6">
    <source>
        <dbReference type="EMBL" id="RHY58846.1"/>
    </source>
</evidence>
<evidence type="ECO:0000313" key="8">
    <source>
        <dbReference type="EMBL" id="RHZ19996.1"/>
    </source>
</evidence>
<evidence type="ECO:0000313" key="11">
    <source>
        <dbReference type="Proteomes" id="UP000265716"/>
    </source>
</evidence>
<dbReference type="Proteomes" id="UP000275652">
    <property type="component" value="Unassembled WGS sequence"/>
</dbReference>
<feature type="compositionally biased region" description="Basic residues" evidence="1">
    <location>
        <begin position="30"/>
        <end position="44"/>
    </location>
</feature>
<dbReference type="Proteomes" id="UP000283543">
    <property type="component" value="Unassembled WGS sequence"/>
</dbReference>
<proteinExistence type="predicted"/>
<protein>
    <submittedName>
        <fullName evidence="2">Uncharacterized protein</fullName>
    </submittedName>
</protein>
<dbReference type="Proteomes" id="UP000286510">
    <property type="component" value="Unassembled WGS sequence"/>
</dbReference>
<dbReference type="EMBL" id="QUTB01004915">
    <property type="protein sequence ID" value="RHY58846.1"/>
    <property type="molecule type" value="Genomic_DNA"/>
</dbReference>
<dbReference type="Proteomes" id="UP000266239">
    <property type="component" value="Unassembled WGS sequence"/>
</dbReference>
<dbReference type="Proteomes" id="UP000266643">
    <property type="component" value="Unassembled WGS sequence"/>
</dbReference>
<dbReference type="EMBL" id="QUTF01026952">
    <property type="protein sequence ID" value="RHY81051.1"/>
    <property type="molecule type" value="Genomic_DNA"/>
</dbReference>
<evidence type="ECO:0000256" key="1">
    <source>
        <dbReference type="SAM" id="MobiDB-lite"/>
    </source>
</evidence>
<dbReference type="EMBL" id="QUTD01006195">
    <property type="protein sequence ID" value="RHY56886.1"/>
    <property type="molecule type" value="Genomic_DNA"/>
</dbReference>